<evidence type="ECO:0000313" key="1">
    <source>
        <dbReference type="EMBL" id="QYX32548.1"/>
    </source>
</evidence>
<sequence>MKEVTANYDESWKEALTEYFESFLTFFFPQVHQLIDWTKKPCSLDKELQEITASSETEKRIADQLYQVWLLDKREVWILIHVEIQSQYEVAFGERMYIYQLIIDN</sequence>
<accession>A0ABX8X1M5</accession>
<protein>
    <recommendedName>
        <fullName evidence="3">Transposase (putative) YhgA-like domain-containing protein</fullName>
    </recommendedName>
</protein>
<evidence type="ECO:0008006" key="3">
    <source>
        <dbReference type="Google" id="ProtNLM"/>
    </source>
</evidence>
<reference evidence="1 2" key="1">
    <citation type="journal article" date="2022" name="J. Am. Chem. Soc.">
        <title>Biosynthesis of Guanitoxin Enables Global Environmental Detection in Freshwater Cyanobacteria.</title>
        <authorList>
            <person name="Lima S.T."/>
            <person name="Fallon T.R."/>
            <person name="Cordoza J.L."/>
            <person name="Chekan J.R."/>
            <person name="Delbaje E."/>
            <person name="Hopiavuori A.R."/>
            <person name="Alvarenga D.O."/>
            <person name="Wood S.M."/>
            <person name="Luhavaya H."/>
            <person name="Baumgartner J.T."/>
            <person name="Dorr F.A."/>
            <person name="Etchegaray A."/>
            <person name="Pinto E."/>
            <person name="McKinnie S.M.K."/>
            <person name="Fiore M.F."/>
            <person name="Moore B.S."/>
        </authorList>
    </citation>
    <scope>NUCLEOTIDE SEQUENCE [LARGE SCALE GENOMIC DNA]</scope>
    <source>
        <strain evidence="1 2">ITEP-024</strain>
    </source>
</reference>
<organism evidence="1 2">
    <name type="scientific">Sphaerospermopsis torques-reginae ITEP-024</name>
    <dbReference type="NCBI Taxonomy" id="984208"/>
    <lineage>
        <taxon>Bacteria</taxon>
        <taxon>Bacillati</taxon>
        <taxon>Cyanobacteriota</taxon>
        <taxon>Cyanophyceae</taxon>
        <taxon>Nostocales</taxon>
        <taxon>Aphanizomenonaceae</taxon>
        <taxon>Sphaerospermopsis</taxon>
        <taxon>Sphaerospermopsis torques-reginae</taxon>
    </lineage>
</organism>
<dbReference type="Proteomes" id="UP000826540">
    <property type="component" value="Chromosome"/>
</dbReference>
<evidence type="ECO:0000313" key="2">
    <source>
        <dbReference type="Proteomes" id="UP000826540"/>
    </source>
</evidence>
<keyword evidence="2" id="KW-1185">Reference proteome</keyword>
<gene>
    <name evidence="1" type="ORF">K2F26_03915</name>
</gene>
<name>A0ABX8X1M5_9CYAN</name>
<proteinExistence type="predicted"/>
<dbReference type="EMBL" id="CP080598">
    <property type="protein sequence ID" value="QYX32548.1"/>
    <property type="molecule type" value="Genomic_DNA"/>
</dbReference>